<accession>A0A2B7Z5S9</accession>
<sequence length="110" mass="12060">MSQDVGEAMNDANKAARVGIAGLFVRSGATVEGLQFYNTLSCGLRSKHVLQLTQIFIAAPSFKENCPEAIGMVIVFLNGLPYHPSMKKRLVVMLLLAPNTIARRCYFQCP</sequence>
<evidence type="ECO:0000313" key="2">
    <source>
        <dbReference type="Proteomes" id="UP000226031"/>
    </source>
</evidence>
<name>A0A2B7Z5S9_9EURO</name>
<dbReference type="Proteomes" id="UP000226031">
    <property type="component" value="Unassembled WGS sequence"/>
</dbReference>
<organism evidence="1 2">
    <name type="scientific">[Emmonsia] crescens</name>
    <dbReference type="NCBI Taxonomy" id="73230"/>
    <lineage>
        <taxon>Eukaryota</taxon>
        <taxon>Fungi</taxon>
        <taxon>Dikarya</taxon>
        <taxon>Ascomycota</taxon>
        <taxon>Pezizomycotina</taxon>
        <taxon>Eurotiomycetes</taxon>
        <taxon>Eurotiomycetidae</taxon>
        <taxon>Onygenales</taxon>
        <taxon>Ajellomycetaceae</taxon>
        <taxon>Emergomyces</taxon>
    </lineage>
</organism>
<keyword evidence="2" id="KW-1185">Reference proteome</keyword>
<reference evidence="1 2" key="1">
    <citation type="submission" date="2017-10" db="EMBL/GenBank/DDBJ databases">
        <title>Comparative genomics in systemic dimorphic fungi from Ajellomycetaceae.</title>
        <authorList>
            <person name="Munoz J.F."/>
            <person name="Mcewen J.G."/>
            <person name="Clay O.K."/>
            <person name="Cuomo C.A."/>
        </authorList>
    </citation>
    <scope>NUCLEOTIDE SEQUENCE [LARGE SCALE GENOMIC DNA]</scope>
    <source>
        <strain evidence="1 2">UAMH4076</strain>
    </source>
</reference>
<proteinExistence type="predicted"/>
<comment type="caution">
    <text evidence="1">The sequence shown here is derived from an EMBL/GenBank/DDBJ whole genome shotgun (WGS) entry which is preliminary data.</text>
</comment>
<dbReference type="VEuPathDB" id="FungiDB:EMCG_07085"/>
<protein>
    <submittedName>
        <fullName evidence="1">Uncharacterized protein</fullName>
    </submittedName>
</protein>
<evidence type="ECO:0000313" key="1">
    <source>
        <dbReference type="EMBL" id="PGH29266.1"/>
    </source>
</evidence>
<gene>
    <name evidence="1" type="ORF">GX50_07981</name>
</gene>
<dbReference type="AlphaFoldDB" id="A0A2B7Z5S9"/>
<dbReference type="EMBL" id="PDND01000258">
    <property type="protein sequence ID" value="PGH29266.1"/>
    <property type="molecule type" value="Genomic_DNA"/>
</dbReference>